<sequence>MFSFIKKLFDNKPSSIQNIEEPPKEIESELTSYDETIKTLFEKFLVNYSIPERHNYNVRKRVSKEIIFSQLLESDSFSMPEDKRDRLYNALVISESVDYQELHAIFLLDDFKWRLFDNCREFCEENKIYPYAYQFLANKPAIPDNLESALLFVKVSQLRELLKDKLSQKIPTRKDEVYPLFAQHFTLEEMKEILEERFIEVKNQFENTVKNHKINILGQWFTYYSNNLSDYYLYRILDRTLTHPKLDVPEFIRHSYKDLEFIKKAGLSCFDEKGNLTSVPPLFPGDYSGINYGNYY</sequence>
<dbReference type="AlphaFoldDB" id="A0A378NB77"/>
<dbReference type="EMBL" id="UGPL01000006">
    <property type="protein sequence ID" value="STY65682.1"/>
    <property type="molecule type" value="Genomic_DNA"/>
</dbReference>
<dbReference type="RefSeq" id="WP_006251276.1">
    <property type="nucleotide sequence ID" value="NZ_CP017484.1"/>
</dbReference>
<name>A0A378NB77_MANHA</name>
<evidence type="ECO:0000313" key="2">
    <source>
        <dbReference type="Proteomes" id="UP000254031"/>
    </source>
</evidence>
<reference evidence="1 2" key="1">
    <citation type="submission" date="2018-06" db="EMBL/GenBank/DDBJ databases">
        <authorList>
            <consortium name="Pathogen Informatics"/>
            <person name="Doyle S."/>
        </authorList>
    </citation>
    <scope>NUCLEOTIDE SEQUENCE [LARGE SCALE GENOMIC DNA]</scope>
    <source>
        <strain evidence="1 2">NCTC9380</strain>
    </source>
</reference>
<organism evidence="1 2">
    <name type="scientific">Mannheimia haemolytica</name>
    <name type="common">Pasteurella haemolytica</name>
    <dbReference type="NCBI Taxonomy" id="75985"/>
    <lineage>
        <taxon>Bacteria</taxon>
        <taxon>Pseudomonadati</taxon>
        <taxon>Pseudomonadota</taxon>
        <taxon>Gammaproteobacteria</taxon>
        <taxon>Pasteurellales</taxon>
        <taxon>Pasteurellaceae</taxon>
        <taxon>Mannheimia</taxon>
    </lineage>
</organism>
<gene>
    <name evidence="1" type="ORF">NCTC9380_00950</name>
</gene>
<evidence type="ECO:0000313" key="1">
    <source>
        <dbReference type="EMBL" id="STY65682.1"/>
    </source>
</evidence>
<proteinExistence type="predicted"/>
<accession>A0A378NB77</accession>
<dbReference type="Proteomes" id="UP000254031">
    <property type="component" value="Unassembled WGS sequence"/>
</dbReference>
<protein>
    <submittedName>
        <fullName evidence="1">Uncharacterized protein</fullName>
    </submittedName>
</protein>